<keyword evidence="3" id="KW-0969">Cilium</keyword>
<feature type="compositionally biased region" description="Polar residues" evidence="1">
    <location>
        <begin position="220"/>
        <end position="240"/>
    </location>
</feature>
<dbReference type="RefSeq" id="XP_003741257.1">
    <property type="nucleotide sequence ID" value="XM_003741209.2"/>
</dbReference>
<proteinExistence type="predicted"/>
<dbReference type="GeneID" id="100897678"/>
<evidence type="ECO:0000256" key="1">
    <source>
        <dbReference type="SAM" id="MobiDB-lite"/>
    </source>
</evidence>
<keyword evidence="3" id="KW-0282">Flagellum</keyword>
<feature type="compositionally biased region" description="Basic residues" evidence="1">
    <location>
        <begin position="106"/>
        <end position="116"/>
    </location>
</feature>
<accession>A0AAJ6QRB1</accession>
<feature type="compositionally biased region" description="Acidic residues" evidence="1">
    <location>
        <begin position="17"/>
        <end position="31"/>
    </location>
</feature>
<dbReference type="AlphaFoldDB" id="A0AAJ6QRB1"/>
<dbReference type="Proteomes" id="UP000694867">
    <property type="component" value="Unplaced"/>
</dbReference>
<reference evidence="3" key="1">
    <citation type="submission" date="2025-08" db="UniProtKB">
        <authorList>
            <consortium name="RefSeq"/>
        </authorList>
    </citation>
    <scope>IDENTIFICATION</scope>
</reference>
<evidence type="ECO:0000313" key="3">
    <source>
        <dbReference type="RefSeq" id="XP_003741257.1"/>
    </source>
</evidence>
<sequence length="263" mass="28819">MTSHDESMGDSSSDPLSQDDDDRSADEDSDESSSISSDDSIESDLESESFTDVTPLHSISNSPLPSQPIGPSPKLRDSVGGTDEENSEHDSSEDDDEPNGQIFGKTARRPTVKRAPSRQTTQNQADSDVSSLSEAIQKLDMQQGVRCRRIRDQEKRLEAENEHLLKRIIAQKSRVTEYVVANPPRSLVASSSINRKRQQKYIHAQNLALHKRIEAARNGSPVSVGSVFTSPTNATTTSAGSPHKPVRNSPSGPPIPRKRHDTR</sequence>
<protein>
    <submittedName>
        <fullName evidence="3">Cilia- and flagella-associated protein 97</fullName>
    </submittedName>
</protein>
<feature type="compositionally biased region" description="Acidic residues" evidence="1">
    <location>
        <begin position="82"/>
        <end position="98"/>
    </location>
</feature>
<dbReference type="KEGG" id="goe:100897678"/>
<organism evidence="2 3">
    <name type="scientific">Galendromus occidentalis</name>
    <name type="common">western predatory mite</name>
    <dbReference type="NCBI Taxonomy" id="34638"/>
    <lineage>
        <taxon>Eukaryota</taxon>
        <taxon>Metazoa</taxon>
        <taxon>Ecdysozoa</taxon>
        <taxon>Arthropoda</taxon>
        <taxon>Chelicerata</taxon>
        <taxon>Arachnida</taxon>
        <taxon>Acari</taxon>
        <taxon>Parasitiformes</taxon>
        <taxon>Mesostigmata</taxon>
        <taxon>Gamasina</taxon>
        <taxon>Phytoseioidea</taxon>
        <taxon>Phytoseiidae</taxon>
        <taxon>Typhlodrominae</taxon>
        <taxon>Galendromus</taxon>
    </lineage>
</organism>
<feature type="region of interest" description="Disordered" evidence="1">
    <location>
        <begin position="220"/>
        <end position="263"/>
    </location>
</feature>
<feature type="compositionally biased region" description="Polar residues" evidence="1">
    <location>
        <begin position="117"/>
        <end position="131"/>
    </location>
</feature>
<keyword evidence="3" id="KW-0966">Cell projection</keyword>
<name>A0AAJ6QRB1_9ACAR</name>
<evidence type="ECO:0000313" key="2">
    <source>
        <dbReference type="Proteomes" id="UP000694867"/>
    </source>
</evidence>
<feature type="region of interest" description="Disordered" evidence="1">
    <location>
        <begin position="1"/>
        <end position="131"/>
    </location>
</feature>
<gene>
    <name evidence="3" type="primary">LOC100897678</name>
</gene>
<keyword evidence="2" id="KW-1185">Reference proteome</keyword>
<feature type="compositionally biased region" description="Acidic residues" evidence="1">
    <location>
        <begin position="39"/>
        <end position="49"/>
    </location>
</feature>